<dbReference type="AlphaFoldDB" id="A0A316TDH9"/>
<evidence type="ECO:0000256" key="1">
    <source>
        <dbReference type="SAM" id="MobiDB-lite"/>
    </source>
</evidence>
<evidence type="ECO:0000313" key="4">
    <source>
        <dbReference type="EMBL" id="PWN01089.1"/>
    </source>
</evidence>
<dbReference type="Proteomes" id="UP000245507">
    <property type="component" value="Unassembled WGS sequence"/>
</dbReference>
<accession>A0A316TDH9</accession>
<feature type="signal peptide" evidence="2">
    <location>
        <begin position="1"/>
        <end position="26"/>
    </location>
</feature>
<feature type="domain" description="Septum formation-related" evidence="3">
    <location>
        <begin position="40"/>
        <end position="218"/>
    </location>
</feature>
<organism evidence="4 5">
    <name type="scientific">Nocardioides silvaticus</name>
    <dbReference type="NCBI Taxonomy" id="2201891"/>
    <lineage>
        <taxon>Bacteria</taxon>
        <taxon>Bacillati</taxon>
        <taxon>Actinomycetota</taxon>
        <taxon>Actinomycetes</taxon>
        <taxon>Propionibacteriales</taxon>
        <taxon>Nocardioidaceae</taxon>
        <taxon>Nocardioides</taxon>
    </lineage>
</organism>
<evidence type="ECO:0000259" key="3">
    <source>
        <dbReference type="Pfam" id="PF13845"/>
    </source>
</evidence>
<dbReference type="Pfam" id="PF13845">
    <property type="entry name" value="Septum_form"/>
    <property type="match status" value="1"/>
</dbReference>
<feature type="chain" id="PRO_5016466312" description="Septum formation-related domain-containing protein" evidence="2">
    <location>
        <begin position="27"/>
        <end position="280"/>
    </location>
</feature>
<dbReference type="EMBL" id="QGDD01000011">
    <property type="protein sequence ID" value="PWN01089.1"/>
    <property type="molecule type" value="Genomic_DNA"/>
</dbReference>
<proteinExistence type="predicted"/>
<keyword evidence="5" id="KW-1185">Reference proteome</keyword>
<gene>
    <name evidence="4" type="ORF">DJ010_19740</name>
</gene>
<evidence type="ECO:0000313" key="5">
    <source>
        <dbReference type="Proteomes" id="UP000245507"/>
    </source>
</evidence>
<comment type="caution">
    <text evidence="4">The sequence shown here is derived from an EMBL/GenBank/DDBJ whole genome shotgun (WGS) entry which is preliminary data.</text>
</comment>
<feature type="region of interest" description="Disordered" evidence="1">
    <location>
        <begin position="254"/>
        <end position="280"/>
    </location>
</feature>
<dbReference type="RefSeq" id="WP_109697006.1">
    <property type="nucleotide sequence ID" value="NZ_QGDD01000011.1"/>
</dbReference>
<reference evidence="4 5" key="1">
    <citation type="submission" date="2018-05" db="EMBL/GenBank/DDBJ databases">
        <title>Nocardioides silvaticus genome.</title>
        <authorList>
            <person name="Li C."/>
            <person name="Wang G."/>
        </authorList>
    </citation>
    <scope>NUCLEOTIDE SEQUENCE [LARGE SCALE GENOMIC DNA]</scope>
    <source>
        <strain evidence="4 5">CCTCC AB 2018079</strain>
    </source>
</reference>
<keyword evidence="2" id="KW-0732">Signal</keyword>
<evidence type="ECO:0000256" key="2">
    <source>
        <dbReference type="SAM" id="SignalP"/>
    </source>
</evidence>
<protein>
    <recommendedName>
        <fullName evidence="3">Septum formation-related domain-containing protein</fullName>
    </recommendedName>
</protein>
<dbReference type="OrthoDB" id="3784330at2"/>
<sequence length="280" mass="31200">MKLRLGAAVILAAALTPLSVVTTTSAAAGAGVDTSPPAIGSCFNLTYDEIRGVSSDKPPVDCSTRHTTLTFDVVEFDVAPDWNDEDSYLGEVYGQCNPSWIKVLGGDPRKIARSAYTYHWLLPTPVQREAGASWVRCELTIAGGSRTVPLPESVRLRRLPLPASIARCSEGARGDFRATACSRPHQWRATHSPAVRSKRWRGADKIQQLALDACRREIPRGSFRYSWPSSQYWWRLGFRYAVCYKRDADRKAARAEEQVARPTPRNSVTWDTLAGHQRRR</sequence>
<name>A0A316TDH9_9ACTN</name>
<dbReference type="InterPro" id="IPR026004">
    <property type="entry name" value="Septum_form"/>
</dbReference>